<dbReference type="AlphaFoldDB" id="A0A0F8Y487"/>
<protein>
    <submittedName>
        <fullName evidence="2">Uncharacterized protein</fullName>
    </submittedName>
</protein>
<feature type="transmembrane region" description="Helical" evidence="1">
    <location>
        <begin position="6"/>
        <end position="24"/>
    </location>
</feature>
<sequence>MDWLITLYVLLGSILIATYMALVLKLINYVDDNINGYAAVLIFMIGYVGLPLAILAGFFF</sequence>
<feature type="transmembrane region" description="Helical" evidence="1">
    <location>
        <begin position="36"/>
        <end position="59"/>
    </location>
</feature>
<evidence type="ECO:0000313" key="2">
    <source>
        <dbReference type="EMBL" id="KKK76103.1"/>
    </source>
</evidence>
<keyword evidence="1" id="KW-0812">Transmembrane</keyword>
<name>A0A0F8Y487_9ZZZZ</name>
<comment type="caution">
    <text evidence="2">The sequence shown here is derived from an EMBL/GenBank/DDBJ whole genome shotgun (WGS) entry which is preliminary data.</text>
</comment>
<organism evidence="2">
    <name type="scientific">marine sediment metagenome</name>
    <dbReference type="NCBI Taxonomy" id="412755"/>
    <lineage>
        <taxon>unclassified sequences</taxon>
        <taxon>metagenomes</taxon>
        <taxon>ecological metagenomes</taxon>
    </lineage>
</organism>
<evidence type="ECO:0000256" key="1">
    <source>
        <dbReference type="SAM" id="Phobius"/>
    </source>
</evidence>
<proteinExistence type="predicted"/>
<dbReference type="EMBL" id="LAZR01055556">
    <property type="protein sequence ID" value="KKK76103.1"/>
    <property type="molecule type" value="Genomic_DNA"/>
</dbReference>
<accession>A0A0F8Y487</accession>
<reference evidence="2" key="1">
    <citation type="journal article" date="2015" name="Nature">
        <title>Complex archaea that bridge the gap between prokaryotes and eukaryotes.</title>
        <authorList>
            <person name="Spang A."/>
            <person name="Saw J.H."/>
            <person name="Jorgensen S.L."/>
            <person name="Zaremba-Niedzwiedzka K."/>
            <person name="Martijn J."/>
            <person name="Lind A.E."/>
            <person name="van Eijk R."/>
            <person name="Schleper C."/>
            <person name="Guy L."/>
            <person name="Ettema T.J."/>
        </authorList>
    </citation>
    <scope>NUCLEOTIDE SEQUENCE</scope>
</reference>
<keyword evidence="1" id="KW-1133">Transmembrane helix</keyword>
<keyword evidence="1" id="KW-0472">Membrane</keyword>
<gene>
    <name evidence="2" type="ORF">LCGC14_2867060</name>
</gene>